<evidence type="ECO:0000313" key="4">
    <source>
        <dbReference type="Proteomes" id="UP001238450"/>
    </source>
</evidence>
<sequence length="163" mass="18651">MKRTIQFLSMFVLVGSLIFGGVSNATHVANASSTYKVETGTLEITVFGKDWRYSPSDPSGFEYFLTKLSNVEFTIYKDGKEYTKQRTNQDGKMNLQLPVGSYKFTQTTAYPNYPKYPPYPEFPFATFFPDKSEFSVRIDKGRVASYKVYNEPISSEIYGINPW</sequence>
<comment type="caution">
    <text evidence="3">The sequence shown here is derived from an EMBL/GenBank/DDBJ whole genome shotgun (WGS) entry which is preliminary data.</text>
</comment>
<dbReference type="AlphaFoldDB" id="A0AAJ1TKF7"/>
<evidence type="ECO:0000259" key="2">
    <source>
        <dbReference type="Pfam" id="PF17802"/>
    </source>
</evidence>
<protein>
    <recommendedName>
        <fullName evidence="2">SpaA-like prealbumin fold domain-containing protein</fullName>
    </recommendedName>
</protein>
<dbReference type="InterPro" id="IPR013783">
    <property type="entry name" value="Ig-like_fold"/>
</dbReference>
<gene>
    <name evidence="3" type="ORF">J2Z48_002346</name>
</gene>
<dbReference type="RefSeq" id="WP_307253667.1">
    <property type="nucleotide sequence ID" value="NZ_JAUSUV010000009.1"/>
</dbReference>
<organism evidence="3 4">
    <name type="scientific">Croceifilum oryzae</name>
    <dbReference type="NCBI Taxonomy" id="1553429"/>
    <lineage>
        <taxon>Bacteria</taxon>
        <taxon>Bacillati</taxon>
        <taxon>Bacillota</taxon>
        <taxon>Bacilli</taxon>
        <taxon>Bacillales</taxon>
        <taxon>Thermoactinomycetaceae</taxon>
        <taxon>Croceifilum</taxon>
    </lineage>
</organism>
<dbReference type="Pfam" id="PF17802">
    <property type="entry name" value="SpaA"/>
    <property type="match status" value="1"/>
</dbReference>
<feature type="chain" id="PRO_5042512038" description="SpaA-like prealbumin fold domain-containing protein" evidence="1">
    <location>
        <begin position="26"/>
        <end position="163"/>
    </location>
</feature>
<evidence type="ECO:0000256" key="1">
    <source>
        <dbReference type="SAM" id="SignalP"/>
    </source>
</evidence>
<dbReference type="Gene3D" id="2.60.40.10">
    <property type="entry name" value="Immunoglobulins"/>
    <property type="match status" value="1"/>
</dbReference>
<proteinExistence type="predicted"/>
<keyword evidence="1" id="KW-0732">Signal</keyword>
<dbReference type="InterPro" id="IPR041033">
    <property type="entry name" value="SpaA_PFL_dom_1"/>
</dbReference>
<dbReference type="Proteomes" id="UP001238450">
    <property type="component" value="Unassembled WGS sequence"/>
</dbReference>
<reference evidence="3 4" key="1">
    <citation type="submission" date="2023-07" db="EMBL/GenBank/DDBJ databases">
        <title>Genomic Encyclopedia of Type Strains, Phase IV (KMG-IV): sequencing the most valuable type-strain genomes for metagenomic binning, comparative biology and taxonomic classification.</title>
        <authorList>
            <person name="Goeker M."/>
        </authorList>
    </citation>
    <scope>NUCLEOTIDE SEQUENCE [LARGE SCALE GENOMIC DNA]</scope>
    <source>
        <strain evidence="3 4">DSM 46876</strain>
    </source>
</reference>
<accession>A0AAJ1TKF7</accession>
<feature type="domain" description="SpaA-like prealbumin fold" evidence="2">
    <location>
        <begin position="67"/>
        <end position="113"/>
    </location>
</feature>
<dbReference type="EMBL" id="JAUSUV010000009">
    <property type="protein sequence ID" value="MDQ0418157.1"/>
    <property type="molecule type" value="Genomic_DNA"/>
</dbReference>
<feature type="signal peptide" evidence="1">
    <location>
        <begin position="1"/>
        <end position="25"/>
    </location>
</feature>
<name>A0AAJ1TKF7_9BACL</name>
<keyword evidence="4" id="KW-1185">Reference proteome</keyword>
<evidence type="ECO:0000313" key="3">
    <source>
        <dbReference type="EMBL" id="MDQ0418157.1"/>
    </source>
</evidence>